<evidence type="ECO:0000313" key="2">
    <source>
        <dbReference type="EMBL" id="KRY65995.1"/>
    </source>
</evidence>
<keyword evidence="5" id="KW-1185">Reference proteome</keyword>
<proteinExistence type="predicted"/>
<dbReference type="AlphaFoldDB" id="A0A0V1DWT9"/>
<keyword evidence="1" id="KW-1133">Transmembrane helix</keyword>
<dbReference type="Proteomes" id="UP000054805">
    <property type="component" value="Unassembled WGS sequence"/>
</dbReference>
<feature type="transmembrane region" description="Helical" evidence="1">
    <location>
        <begin position="130"/>
        <end position="149"/>
    </location>
</feature>
<feature type="non-terminal residue" evidence="2">
    <location>
        <position position="1"/>
    </location>
</feature>
<dbReference type="EMBL" id="JYDS01000238">
    <property type="protein sequence ID" value="KRZ20517.1"/>
    <property type="molecule type" value="Genomic_DNA"/>
</dbReference>
<reference evidence="4 5" key="1">
    <citation type="submission" date="2015-01" db="EMBL/GenBank/DDBJ databases">
        <title>Evolution of Trichinella species and genotypes.</title>
        <authorList>
            <person name="Korhonen P.K."/>
            <person name="Edoardo P."/>
            <person name="Giuseppe L.R."/>
            <person name="Gasser R.B."/>
        </authorList>
    </citation>
    <scope>NUCLEOTIDE SEQUENCE [LARGE SCALE GENOMIC DNA]</scope>
    <source>
        <strain evidence="2">ISS13</strain>
        <strain evidence="3">ISS588</strain>
    </source>
</reference>
<keyword evidence="1" id="KW-0472">Membrane</keyword>
<keyword evidence="1" id="KW-0812">Transmembrane</keyword>
<gene>
    <name evidence="2" type="ORF">T4A_984</name>
    <name evidence="3" type="ORF">T4B_12581</name>
</gene>
<evidence type="ECO:0000313" key="3">
    <source>
        <dbReference type="EMBL" id="KRZ20517.1"/>
    </source>
</evidence>
<comment type="caution">
    <text evidence="2">The sequence shown here is derived from an EMBL/GenBank/DDBJ whole genome shotgun (WGS) entry which is preliminary data.</text>
</comment>
<feature type="transmembrane region" description="Helical" evidence="1">
    <location>
        <begin position="23"/>
        <end position="41"/>
    </location>
</feature>
<dbReference type="Proteomes" id="UP000054632">
    <property type="component" value="Unassembled WGS sequence"/>
</dbReference>
<feature type="transmembrane region" description="Helical" evidence="1">
    <location>
        <begin position="170"/>
        <end position="190"/>
    </location>
</feature>
<accession>A0A0V1DWT9</accession>
<name>A0A0V1DWT9_TRIPS</name>
<dbReference type="EMBL" id="JYDR01000186">
    <property type="protein sequence ID" value="KRY65995.1"/>
    <property type="molecule type" value="Genomic_DNA"/>
</dbReference>
<evidence type="ECO:0000256" key="1">
    <source>
        <dbReference type="SAM" id="Phobius"/>
    </source>
</evidence>
<evidence type="ECO:0000313" key="5">
    <source>
        <dbReference type="Proteomes" id="UP000054805"/>
    </source>
</evidence>
<organism evidence="2 4">
    <name type="scientific">Trichinella pseudospiralis</name>
    <name type="common">Parasitic roundworm</name>
    <dbReference type="NCBI Taxonomy" id="6337"/>
    <lineage>
        <taxon>Eukaryota</taxon>
        <taxon>Metazoa</taxon>
        <taxon>Ecdysozoa</taxon>
        <taxon>Nematoda</taxon>
        <taxon>Enoplea</taxon>
        <taxon>Dorylaimia</taxon>
        <taxon>Trichinellida</taxon>
        <taxon>Trichinellidae</taxon>
        <taxon>Trichinella</taxon>
    </lineage>
</organism>
<protein>
    <submittedName>
        <fullName evidence="2">Uncharacterized protein</fullName>
    </submittedName>
</protein>
<sequence length="214" mass="24505">LLFITWLATGSVDRICKIISQKITMFSSVIIFCLALCAAYYCKYKDPPAEESMEANSQNESPRILGRFVFGILFTCYMAKDCLKTFFDVVQNYEDDSYIDLISLATDHQRNEYETSDDSDGEHQYSFVEFLIMKTAVAFVICLELCLACNNSLKQNELIPDLEKKCYLHYMNLSICYLTIVVILFFIVLLKCLMDVVIIHTANDNSDGITTSER</sequence>
<evidence type="ECO:0000313" key="4">
    <source>
        <dbReference type="Proteomes" id="UP000054632"/>
    </source>
</evidence>